<organism evidence="3 4">
    <name type="scientific">Aminipila luticellarii</name>
    <dbReference type="NCBI Taxonomy" id="2507160"/>
    <lineage>
        <taxon>Bacteria</taxon>
        <taxon>Bacillati</taxon>
        <taxon>Bacillota</taxon>
        <taxon>Clostridia</taxon>
        <taxon>Peptostreptococcales</taxon>
        <taxon>Anaerovoracaceae</taxon>
        <taxon>Aminipila</taxon>
    </lineage>
</organism>
<dbReference type="OrthoDB" id="1684927at2"/>
<dbReference type="Pfam" id="PF07833">
    <property type="entry name" value="Cu_amine_oxidN1"/>
    <property type="match status" value="1"/>
</dbReference>
<feature type="domain" description="Copper amine oxidase-like N-terminal" evidence="2">
    <location>
        <begin position="221"/>
        <end position="309"/>
    </location>
</feature>
<keyword evidence="1" id="KW-0732">Signal</keyword>
<dbReference type="InterPro" id="IPR036582">
    <property type="entry name" value="Mao_N_sf"/>
</dbReference>
<feature type="signal peptide" evidence="1">
    <location>
        <begin position="1"/>
        <end position="26"/>
    </location>
</feature>
<dbReference type="InterPro" id="IPR012854">
    <property type="entry name" value="Cu_amine_oxidase-like_N"/>
</dbReference>
<dbReference type="Gene3D" id="3.30.457.10">
    <property type="entry name" value="Copper amine oxidase-like, N-terminal domain"/>
    <property type="match status" value="1"/>
</dbReference>
<evidence type="ECO:0000313" key="3">
    <source>
        <dbReference type="EMBL" id="QAT43605.1"/>
    </source>
</evidence>
<evidence type="ECO:0000256" key="1">
    <source>
        <dbReference type="SAM" id="SignalP"/>
    </source>
</evidence>
<keyword evidence="4" id="KW-1185">Reference proteome</keyword>
<dbReference type="RefSeq" id="WP_128746383.1">
    <property type="nucleotide sequence ID" value="NZ_CP035281.1"/>
</dbReference>
<feature type="chain" id="PRO_5039033142" evidence="1">
    <location>
        <begin position="27"/>
        <end position="313"/>
    </location>
</feature>
<gene>
    <name evidence="3" type="ORF">EQM06_10445</name>
</gene>
<evidence type="ECO:0000313" key="4">
    <source>
        <dbReference type="Proteomes" id="UP000287601"/>
    </source>
</evidence>
<dbReference type="SUPFAM" id="SSF55383">
    <property type="entry name" value="Copper amine oxidase, domain N"/>
    <property type="match status" value="1"/>
</dbReference>
<dbReference type="AlphaFoldDB" id="A0A410PXK5"/>
<evidence type="ECO:0000259" key="2">
    <source>
        <dbReference type="Pfam" id="PF07833"/>
    </source>
</evidence>
<sequence>MKKKSIMKILSGVLCLTMLMSVTAFAEAGNQKAADQKVNQVISVSEDEKQQEHQYITEEGTISSVEDQGDYYRVQIENDKIGMIFYMDQKAFVVDQKSGKRLEAKDLKKDMRITAILPANAVMTMSIPPQTSQAVGFIIREDSSAMDVSVYDDALVNQDNTLKLNLSEDTQIVDAKGSDKAFTAADIKNKACVVLYTISTRSIPAQTAPEMVIILDDQAEAQVPPVKEDPKYVPLRSAAEAKGYKVEWTSNQKPVVLTKNDMKIELTIGEAEFTFTHLTKDIKELDRLDKMDLSPALKDGYTVVSSSFIDALE</sequence>
<dbReference type="KEGG" id="amij:EQM06_10445"/>
<protein>
    <submittedName>
        <fullName evidence="3">Copper amine oxidase N-terminal domain-containing protein</fullName>
    </submittedName>
</protein>
<accession>A0A410PXK5</accession>
<reference evidence="3 4" key="1">
    <citation type="submission" date="2019-01" db="EMBL/GenBank/DDBJ databases">
        <title>Draft genomes of a novel of Aminipila strains.</title>
        <authorList>
            <person name="Ma S."/>
        </authorList>
    </citation>
    <scope>NUCLEOTIDE SEQUENCE [LARGE SCALE GENOMIC DNA]</scope>
    <source>
        <strain evidence="4">JN-39</strain>
    </source>
</reference>
<dbReference type="Proteomes" id="UP000287601">
    <property type="component" value="Chromosome"/>
</dbReference>
<proteinExistence type="predicted"/>
<dbReference type="EMBL" id="CP035281">
    <property type="protein sequence ID" value="QAT43605.1"/>
    <property type="molecule type" value="Genomic_DNA"/>
</dbReference>
<name>A0A410PXK5_9FIRM</name>